<evidence type="ECO:0000313" key="1">
    <source>
        <dbReference type="EMBL" id="JAA70661.1"/>
    </source>
</evidence>
<sequence>MTFVCLGFFLFRVRKCHLGVLVLRPGRARAKEVSRRFDGKPPPSRFLRDKRGGLGICNIRIARRTGDRSSETAAKVPGSCSLLCVFVAVLLFIAHSFQKERRTERFGLGTRFVPHLRTSRKRVLASTRLGHFFCVRTCSLFFSG</sequence>
<accession>A0A0K8RHY0</accession>
<reference evidence="1" key="1">
    <citation type="submission" date="2012-12" db="EMBL/GenBank/DDBJ databases">
        <title>Identification and characterization of a phenylalanine ammonia-lyase gene family in Isatis indigotica Fort.</title>
        <authorList>
            <person name="Liu Q."/>
            <person name="Chen J."/>
            <person name="Zhou X."/>
            <person name="Di P."/>
            <person name="Xiao Y."/>
            <person name="Xuan H."/>
            <person name="Zhang L."/>
            <person name="Chen W."/>
        </authorList>
    </citation>
    <scope>NUCLEOTIDE SEQUENCE</scope>
    <source>
        <tissue evidence="1">Salivary gland</tissue>
    </source>
</reference>
<name>A0A0K8RHY0_IXORI</name>
<organism evidence="1">
    <name type="scientific">Ixodes ricinus</name>
    <name type="common">Common tick</name>
    <name type="synonym">Acarus ricinus</name>
    <dbReference type="NCBI Taxonomy" id="34613"/>
    <lineage>
        <taxon>Eukaryota</taxon>
        <taxon>Metazoa</taxon>
        <taxon>Ecdysozoa</taxon>
        <taxon>Arthropoda</taxon>
        <taxon>Chelicerata</taxon>
        <taxon>Arachnida</taxon>
        <taxon>Acari</taxon>
        <taxon>Parasitiformes</taxon>
        <taxon>Ixodida</taxon>
        <taxon>Ixodoidea</taxon>
        <taxon>Ixodidae</taxon>
        <taxon>Ixodinae</taxon>
        <taxon>Ixodes</taxon>
    </lineage>
</organism>
<proteinExistence type="evidence at transcript level"/>
<dbReference type="EMBL" id="GADI01003147">
    <property type="protein sequence ID" value="JAA70661.1"/>
    <property type="molecule type" value="mRNA"/>
</dbReference>
<protein>
    <submittedName>
        <fullName evidence="1">Putative serine/threonine protein phosphatase 2a catalytic subunit</fullName>
    </submittedName>
</protein>
<dbReference type="AlphaFoldDB" id="A0A0K8RHY0"/>